<comment type="function">
    <text evidence="8">Regulates arginine biosynthesis genes.</text>
</comment>
<keyword evidence="8" id="KW-0055">Arginine biosynthesis</keyword>
<feature type="domain" description="Arginine repressor C-terminal" evidence="10">
    <location>
        <begin position="73"/>
        <end position="135"/>
    </location>
</feature>
<name>A0A921GFV4_9ACTN</name>
<feature type="domain" description="Arginine repressor DNA-binding" evidence="9">
    <location>
        <begin position="5"/>
        <end position="55"/>
    </location>
</feature>
<evidence type="ECO:0000313" key="12">
    <source>
        <dbReference type="Proteomes" id="UP000697330"/>
    </source>
</evidence>
<dbReference type="InterPro" id="IPR020899">
    <property type="entry name" value="Arg_repress_C"/>
</dbReference>
<dbReference type="GO" id="GO:1900079">
    <property type="term" value="P:regulation of arginine biosynthetic process"/>
    <property type="evidence" value="ECO:0007669"/>
    <property type="project" value="UniProtKB-UniRule"/>
</dbReference>
<organism evidence="11 12">
    <name type="scientific">Thermophilibacter provencensis</name>
    <dbReference type="NCBI Taxonomy" id="1852386"/>
    <lineage>
        <taxon>Bacteria</taxon>
        <taxon>Bacillati</taxon>
        <taxon>Actinomycetota</taxon>
        <taxon>Coriobacteriia</taxon>
        <taxon>Coriobacteriales</taxon>
        <taxon>Atopobiaceae</taxon>
        <taxon>Thermophilibacter</taxon>
    </lineage>
</organism>
<dbReference type="Gene3D" id="1.10.10.10">
    <property type="entry name" value="Winged helix-like DNA-binding domain superfamily/Winged helix DNA-binding domain"/>
    <property type="match status" value="1"/>
</dbReference>
<dbReference type="SUPFAM" id="SSF46785">
    <property type="entry name" value="Winged helix' DNA-binding domain"/>
    <property type="match status" value="1"/>
</dbReference>
<evidence type="ECO:0000256" key="4">
    <source>
        <dbReference type="ARBA" id="ARBA00022491"/>
    </source>
</evidence>
<dbReference type="InterPro" id="IPR020900">
    <property type="entry name" value="Arg_repress_DNA-bd"/>
</dbReference>
<keyword evidence="4 8" id="KW-0678">Repressor</keyword>
<evidence type="ECO:0000313" key="11">
    <source>
        <dbReference type="EMBL" id="HJF46022.1"/>
    </source>
</evidence>
<comment type="caution">
    <text evidence="11">The sequence shown here is derived from an EMBL/GenBank/DDBJ whole genome shotgun (WGS) entry which is preliminary data.</text>
</comment>
<keyword evidence="3 8" id="KW-0963">Cytoplasm</keyword>
<protein>
    <recommendedName>
        <fullName evidence="8">Arginine repressor</fullName>
    </recommendedName>
</protein>
<dbReference type="AlphaFoldDB" id="A0A921GFV4"/>
<comment type="subcellular location">
    <subcellularLocation>
        <location evidence="1 8">Cytoplasm</location>
    </subcellularLocation>
</comment>
<dbReference type="SUPFAM" id="SSF55252">
    <property type="entry name" value="C-terminal domain of arginine repressor"/>
    <property type="match status" value="1"/>
</dbReference>
<sequence>MRRSNERQEAIRSIVRGQSVRTQGELVEALAERGFACTQSTVSRDVSEMHLRKLAGGLYVLEEDLNLQLVLSEFVVEARSAPGQSLVVVLTQPDTAPSVARAVDEARLAHVLGTVAGSDTVFVATDSPAGADEVRGLVTSLAASG</sequence>
<comment type="pathway">
    <text evidence="8">Amino-acid biosynthesis; L-arginine biosynthesis [regulation].</text>
</comment>
<keyword evidence="5 8" id="KW-0805">Transcription regulation</keyword>
<evidence type="ECO:0000256" key="6">
    <source>
        <dbReference type="ARBA" id="ARBA00023125"/>
    </source>
</evidence>
<dbReference type="Pfam" id="PF02863">
    <property type="entry name" value="Arg_repressor_C"/>
    <property type="match status" value="1"/>
</dbReference>
<dbReference type="GO" id="GO:0034618">
    <property type="term" value="F:arginine binding"/>
    <property type="evidence" value="ECO:0007669"/>
    <property type="project" value="InterPro"/>
</dbReference>
<dbReference type="PANTHER" id="PTHR34471:SF1">
    <property type="entry name" value="ARGININE REPRESSOR"/>
    <property type="match status" value="1"/>
</dbReference>
<dbReference type="InterPro" id="IPR036251">
    <property type="entry name" value="Arg_repress_C_sf"/>
</dbReference>
<proteinExistence type="inferred from homology"/>
<dbReference type="GO" id="GO:0051259">
    <property type="term" value="P:protein complex oligomerization"/>
    <property type="evidence" value="ECO:0007669"/>
    <property type="project" value="InterPro"/>
</dbReference>
<dbReference type="InterPro" id="IPR036388">
    <property type="entry name" value="WH-like_DNA-bd_sf"/>
</dbReference>
<evidence type="ECO:0000259" key="10">
    <source>
        <dbReference type="Pfam" id="PF02863"/>
    </source>
</evidence>
<dbReference type="EMBL" id="DYWQ01000151">
    <property type="protein sequence ID" value="HJF46022.1"/>
    <property type="molecule type" value="Genomic_DNA"/>
</dbReference>
<gene>
    <name evidence="8" type="primary">argR</name>
    <name evidence="11" type="ORF">K8U72_09610</name>
</gene>
<reference evidence="11" key="2">
    <citation type="submission" date="2021-09" db="EMBL/GenBank/DDBJ databases">
        <authorList>
            <person name="Gilroy R."/>
        </authorList>
    </citation>
    <scope>NUCLEOTIDE SEQUENCE</scope>
    <source>
        <strain evidence="11">CHK124-7917</strain>
    </source>
</reference>
<evidence type="ECO:0000259" key="9">
    <source>
        <dbReference type="Pfam" id="PF01316"/>
    </source>
</evidence>
<accession>A0A921GFV4</accession>
<reference evidence="11" key="1">
    <citation type="journal article" date="2021" name="PeerJ">
        <title>Extensive microbial diversity within the chicken gut microbiome revealed by metagenomics and culture.</title>
        <authorList>
            <person name="Gilroy R."/>
            <person name="Ravi A."/>
            <person name="Getino M."/>
            <person name="Pursley I."/>
            <person name="Horton D.L."/>
            <person name="Alikhan N.F."/>
            <person name="Baker D."/>
            <person name="Gharbi K."/>
            <person name="Hall N."/>
            <person name="Watson M."/>
            <person name="Adriaenssens E.M."/>
            <person name="Foster-Nyarko E."/>
            <person name="Jarju S."/>
            <person name="Secka A."/>
            <person name="Antonio M."/>
            <person name="Oren A."/>
            <person name="Chaudhuri R.R."/>
            <person name="La Ragione R."/>
            <person name="Hildebrand F."/>
            <person name="Pallen M.J."/>
        </authorList>
    </citation>
    <scope>NUCLEOTIDE SEQUENCE</scope>
    <source>
        <strain evidence="11">CHK124-7917</strain>
    </source>
</reference>
<dbReference type="Gene3D" id="3.30.1360.40">
    <property type="match status" value="1"/>
</dbReference>
<keyword evidence="8" id="KW-0028">Amino-acid biosynthesis</keyword>
<dbReference type="GO" id="GO:0005737">
    <property type="term" value="C:cytoplasm"/>
    <property type="evidence" value="ECO:0007669"/>
    <property type="project" value="UniProtKB-SubCell"/>
</dbReference>
<dbReference type="GO" id="GO:0006526">
    <property type="term" value="P:L-arginine biosynthetic process"/>
    <property type="evidence" value="ECO:0007669"/>
    <property type="project" value="UniProtKB-KW"/>
</dbReference>
<evidence type="ECO:0000256" key="3">
    <source>
        <dbReference type="ARBA" id="ARBA00022490"/>
    </source>
</evidence>
<keyword evidence="7 8" id="KW-0804">Transcription</keyword>
<dbReference type="PRINTS" id="PR01467">
    <property type="entry name" value="ARGREPRESSOR"/>
</dbReference>
<dbReference type="Proteomes" id="UP000697330">
    <property type="component" value="Unassembled WGS sequence"/>
</dbReference>
<dbReference type="HAMAP" id="MF_00173">
    <property type="entry name" value="Arg_repressor"/>
    <property type="match status" value="1"/>
</dbReference>
<dbReference type="Pfam" id="PF01316">
    <property type="entry name" value="Arg_repressor"/>
    <property type="match status" value="1"/>
</dbReference>
<comment type="similarity">
    <text evidence="2 8">Belongs to the ArgR family.</text>
</comment>
<dbReference type="InterPro" id="IPR036390">
    <property type="entry name" value="WH_DNA-bd_sf"/>
</dbReference>
<dbReference type="GO" id="GO:0003700">
    <property type="term" value="F:DNA-binding transcription factor activity"/>
    <property type="evidence" value="ECO:0007669"/>
    <property type="project" value="UniProtKB-UniRule"/>
</dbReference>
<evidence type="ECO:0000256" key="2">
    <source>
        <dbReference type="ARBA" id="ARBA00008316"/>
    </source>
</evidence>
<dbReference type="InterPro" id="IPR001669">
    <property type="entry name" value="Arg_repress"/>
</dbReference>
<dbReference type="RefSeq" id="WP_075279375.1">
    <property type="nucleotide sequence ID" value="NZ_CALUGK010000001.1"/>
</dbReference>
<dbReference type="PANTHER" id="PTHR34471">
    <property type="entry name" value="ARGININE REPRESSOR"/>
    <property type="match status" value="1"/>
</dbReference>
<evidence type="ECO:0000256" key="8">
    <source>
        <dbReference type="HAMAP-Rule" id="MF_00173"/>
    </source>
</evidence>
<keyword evidence="6 8" id="KW-0238">DNA-binding</keyword>
<dbReference type="GO" id="GO:0003677">
    <property type="term" value="F:DNA binding"/>
    <property type="evidence" value="ECO:0007669"/>
    <property type="project" value="UniProtKB-KW"/>
</dbReference>
<evidence type="ECO:0000256" key="7">
    <source>
        <dbReference type="ARBA" id="ARBA00023163"/>
    </source>
</evidence>
<evidence type="ECO:0000256" key="5">
    <source>
        <dbReference type="ARBA" id="ARBA00023015"/>
    </source>
</evidence>
<evidence type="ECO:0000256" key="1">
    <source>
        <dbReference type="ARBA" id="ARBA00004496"/>
    </source>
</evidence>
<dbReference type="OrthoDB" id="7060358at2"/>